<dbReference type="GO" id="GO:0006508">
    <property type="term" value="P:proteolysis"/>
    <property type="evidence" value="ECO:0007669"/>
    <property type="project" value="UniProtKB-KW"/>
</dbReference>
<keyword evidence="3" id="KW-0378">Hydrolase</keyword>
<feature type="transmembrane region" description="Helical" evidence="1">
    <location>
        <begin position="115"/>
        <end position="135"/>
    </location>
</feature>
<gene>
    <name evidence="3" type="ORF">A7L45_02515</name>
</gene>
<name>A0A1J0GCD7_9CLOT</name>
<dbReference type="KEGG" id="ceu:A7L45_02515"/>
<sequence>MIKGGLDLNKKNSKYIIFTLIVAIILWYLLFVIKSMNFWLEMSLSISALVLMSFIFNKDIFKIGKPNIRHILIGIFSAIVLYIIFYLGNIISGFIFPFKDSQVLSVYSNRSNGNLIWIGLLLLFIIGPGEEIYWRGFIQNTLSKKMGETKGYLISVLLYAGVHIITGNVMLVIAALVCGIFWGRLYKKEKSLLPVIISHAIWDLTIFVIFPLM</sequence>
<proteinExistence type="predicted"/>
<reference evidence="4" key="1">
    <citation type="journal article" date="2016" name="Front. Microbiol.">
        <title>Complete Genome Sequence of Clostridium estertheticum DSM 8809, a Microbe Identified in Spoiled Vacuum Packed Beef.</title>
        <authorList>
            <person name="Yu Z."/>
            <person name="Gunn L."/>
            <person name="Brennan E."/>
            <person name="Reid R."/>
            <person name="Wall P.G."/>
            <person name="Gaora O.P."/>
            <person name="Hurley D."/>
            <person name="Bolton D."/>
            <person name="Fanning S."/>
        </authorList>
    </citation>
    <scope>NUCLEOTIDE SEQUENCE [LARGE SCALE GENOMIC DNA]</scope>
    <source>
        <strain evidence="4">DSM 8809</strain>
    </source>
</reference>
<evidence type="ECO:0000256" key="1">
    <source>
        <dbReference type="SAM" id="Phobius"/>
    </source>
</evidence>
<keyword evidence="4" id="KW-1185">Reference proteome</keyword>
<protein>
    <submittedName>
        <fullName evidence="3">Protease</fullName>
    </submittedName>
</protein>
<dbReference type="Proteomes" id="UP000182569">
    <property type="component" value="Chromosome"/>
</dbReference>
<dbReference type="Pfam" id="PF02517">
    <property type="entry name" value="Rce1-like"/>
    <property type="match status" value="1"/>
</dbReference>
<evidence type="ECO:0000259" key="2">
    <source>
        <dbReference type="Pfam" id="PF02517"/>
    </source>
</evidence>
<dbReference type="STRING" id="1552.A7L45_02515"/>
<feature type="transmembrane region" description="Helical" evidence="1">
    <location>
        <begin position="12"/>
        <end position="30"/>
    </location>
</feature>
<dbReference type="OrthoDB" id="1903300at2"/>
<dbReference type="GO" id="GO:0004175">
    <property type="term" value="F:endopeptidase activity"/>
    <property type="evidence" value="ECO:0007669"/>
    <property type="project" value="UniProtKB-ARBA"/>
</dbReference>
<evidence type="ECO:0000313" key="3">
    <source>
        <dbReference type="EMBL" id="APC39018.1"/>
    </source>
</evidence>
<accession>A0A1J0GCD7</accession>
<keyword evidence="1" id="KW-0472">Membrane</keyword>
<evidence type="ECO:0000313" key="4">
    <source>
        <dbReference type="Proteomes" id="UP000182569"/>
    </source>
</evidence>
<feature type="transmembrane region" description="Helical" evidence="1">
    <location>
        <begin position="68"/>
        <end position="95"/>
    </location>
</feature>
<feature type="domain" description="CAAX prenyl protease 2/Lysostaphin resistance protein A-like" evidence="2">
    <location>
        <begin position="114"/>
        <end position="204"/>
    </location>
</feature>
<feature type="transmembrane region" description="Helical" evidence="1">
    <location>
        <begin position="156"/>
        <end position="185"/>
    </location>
</feature>
<keyword evidence="3" id="KW-0645">Protease</keyword>
<feature type="transmembrane region" description="Helical" evidence="1">
    <location>
        <begin position="36"/>
        <end position="56"/>
    </location>
</feature>
<keyword evidence="1" id="KW-1133">Transmembrane helix</keyword>
<dbReference type="InterPro" id="IPR003675">
    <property type="entry name" value="Rce1/LyrA-like_dom"/>
</dbReference>
<dbReference type="EMBL" id="CP015756">
    <property type="protein sequence ID" value="APC39018.1"/>
    <property type="molecule type" value="Genomic_DNA"/>
</dbReference>
<dbReference type="AlphaFoldDB" id="A0A1J0GCD7"/>
<feature type="transmembrane region" description="Helical" evidence="1">
    <location>
        <begin position="191"/>
        <end position="212"/>
    </location>
</feature>
<organism evidence="3 4">
    <name type="scientific">Clostridium estertheticum subsp. estertheticum</name>
    <dbReference type="NCBI Taxonomy" id="1552"/>
    <lineage>
        <taxon>Bacteria</taxon>
        <taxon>Bacillati</taxon>
        <taxon>Bacillota</taxon>
        <taxon>Clostridia</taxon>
        <taxon>Eubacteriales</taxon>
        <taxon>Clostridiaceae</taxon>
        <taxon>Clostridium</taxon>
    </lineage>
</organism>
<keyword evidence="1" id="KW-0812">Transmembrane</keyword>
<dbReference type="GO" id="GO:0080120">
    <property type="term" value="P:CAAX-box protein maturation"/>
    <property type="evidence" value="ECO:0007669"/>
    <property type="project" value="UniProtKB-ARBA"/>
</dbReference>